<dbReference type="SUPFAM" id="SSF56112">
    <property type="entry name" value="Protein kinase-like (PK-like)"/>
    <property type="match status" value="1"/>
</dbReference>
<evidence type="ECO:0000256" key="6">
    <source>
        <dbReference type="ARBA" id="ARBA00022840"/>
    </source>
</evidence>
<dbReference type="GO" id="GO:0004674">
    <property type="term" value="F:protein serine/threonine kinase activity"/>
    <property type="evidence" value="ECO:0007669"/>
    <property type="project" value="UniProtKB-KW"/>
</dbReference>
<comment type="caution">
    <text evidence="9">The sequence shown here is derived from an EMBL/GenBank/DDBJ whole genome shotgun (WGS) entry which is preliminary data.</text>
</comment>
<dbReference type="InterPro" id="IPR000719">
    <property type="entry name" value="Prot_kinase_dom"/>
</dbReference>
<evidence type="ECO:0000256" key="7">
    <source>
        <dbReference type="SAM" id="MobiDB-lite"/>
    </source>
</evidence>
<evidence type="ECO:0000256" key="5">
    <source>
        <dbReference type="ARBA" id="ARBA00022777"/>
    </source>
</evidence>
<protein>
    <recommendedName>
        <fullName evidence="8">Protein kinase domain-containing protein</fullName>
    </recommendedName>
</protein>
<reference evidence="9" key="1">
    <citation type="submission" date="2022-12" db="EMBL/GenBank/DDBJ databases">
        <title>Draft genome assemblies for two species of Escallonia (Escalloniales).</title>
        <authorList>
            <person name="Chanderbali A."/>
            <person name="Dervinis C."/>
            <person name="Anghel I."/>
            <person name="Soltis D."/>
            <person name="Soltis P."/>
            <person name="Zapata F."/>
        </authorList>
    </citation>
    <scope>NUCLEOTIDE SEQUENCE</scope>
    <source>
        <strain evidence="9">UCBG64.0493</strain>
        <tissue evidence="9">Leaf</tissue>
    </source>
</reference>
<accession>A0AA89ABL9</accession>
<evidence type="ECO:0000256" key="2">
    <source>
        <dbReference type="ARBA" id="ARBA00022527"/>
    </source>
</evidence>
<sequence length="136" mass="15564">MCHAHRVIHRDLKAENFLYASSKESAPFKAIDFGLSIFFEPACIFRTFLGSYSFIWCVRITMPPRRATRDTNDLHNPPTDGGVADAILPTYAKVVERAEILEADYEEFQKEKEEQRHRRGRAETSDKNKGGGQNKT</sequence>
<dbReference type="Gene3D" id="1.10.510.10">
    <property type="entry name" value="Transferase(Phosphotransferase) domain 1"/>
    <property type="match status" value="1"/>
</dbReference>
<dbReference type="AlphaFoldDB" id="A0AA89ABL9"/>
<keyword evidence="3" id="KW-0808">Transferase</keyword>
<feature type="region of interest" description="Disordered" evidence="7">
    <location>
        <begin position="106"/>
        <end position="136"/>
    </location>
</feature>
<organism evidence="9 10">
    <name type="scientific">Escallonia herrerae</name>
    <dbReference type="NCBI Taxonomy" id="1293975"/>
    <lineage>
        <taxon>Eukaryota</taxon>
        <taxon>Viridiplantae</taxon>
        <taxon>Streptophyta</taxon>
        <taxon>Embryophyta</taxon>
        <taxon>Tracheophyta</taxon>
        <taxon>Spermatophyta</taxon>
        <taxon>Magnoliopsida</taxon>
        <taxon>eudicotyledons</taxon>
        <taxon>Gunneridae</taxon>
        <taxon>Pentapetalae</taxon>
        <taxon>asterids</taxon>
        <taxon>campanulids</taxon>
        <taxon>Escalloniales</taxon>
        <taxon>Escalloniaceae</taxon>
        <taxon>Escallonia</taxon>
    </lineage>
</organism>
<dbReference type="Proteomes" id="UP001188597">
    <property type="component" value="Unassembled WGS sequence"/>
</dbReference>
<evidence type="ECO:0000313" key="10">
    <source>
        <dbReference type="Proteomes" id="UP001188597"/>
    </source>
</evidence>
<evidence type="ECO:0000256" key="1">
    <source>
        <dbReference type="ARBA" id="ARBA00005354"/>
    </source>
</evidence>
<evidence type="ECO:0000256" key="4">
    <source>
        <dbReference type="ARBA" id="ARBA00022741"/>
    </source>
</evidence>
<feature type="compositionally biased region" description="Basic and acidic residues" evidence="7">
    <location>
        <begin position="107"/>
        <end position="129"/>
    </location>
</feature>
<dbReference type="InterPro" id="IPR008271">
    <property type="entry name" value="Ser/Thr_kinase_AS"/>
</dbReference>
<keyword evidence="4" id="KW-0547">Nucleotide-binding</keyword>
<feature type="non-terminal residue" evidence="9">
    <location>
        <position position="136"/>
    </location>
</feature>
<gene>
    <name evidence="9" type="ORF">RJ639_026107</name>
</gene>
<keyword evidence="10" id="KW-1185">Reference proteome</keyword>
<dbReference type="PROSITE" id="PS50011">
    <property type="entry name" value="PROTEIN_KINASE_DOM"/>
    <property type="match status" value="1"/>
</dbReference>
<evidence type="ECO:0000313" key="9">
    <source>
        <dbReference type="EMBL" id="KAK2997884.1"/>
    </source>
</evidence>
<dbReference type="Pfam" id="PF00069">
    <property type="entry name" value="Pkinase"/>
    <property type="match status" value="1"/>
</dbReference>
<keyword evidence="2" id="KW-0723">Serine/threonine-protein kinase</keyword>
<dbReference type="PROSITE" id="PS00108">
    <property type="entry name" value="PROTEIN_KINASE_ST"/>
    <property type="match status" value="1"/>
</dbReference>
<dbReference type="InterPro" id="IPR050205">
    <property type="entry name" value="CDPK_Ser/Thr_kinases"/>
</dbReference>
<evidence type="ECO:0000259" key="8">
    <source>
        <dbReference type="PROSITE" id="PS50011"/>
    </source>
</evidence>
<proteinExistence type="inferred from homology"/>
<feature type="domain" description="Protein kinase" evidence="8">
    <location>
        <begin position="1"/>
        <end position="136"/>
    </location>
</feature>
<comment type="similarity">
    <text evidence="1">Belongs to the protein kinase superfamily. CAMK Ser/Thr protein kinase family. CaMK subfamily.</text>
</comment>
<dbReference type="GO" id="GO:0005524">
    <property type="term" value="F:ATP binding"/>
    <property type="evidence" value="ECO:0007669"/>
    <property type="project" value="UniProtKB-KW"/>
</dbReference>
<keyword evidence="6" id="KW-0067">ATP-binding</keyword>
<dbReference type="InterPro" id="IPR011009">
    <property type="entry name" value="Kinase-like_dom_sf"/>
</dbReference>
<dbReference type="EMBL" id="JAVXUP010003933">
    <property type="protein sequence ID" value="KAK2997884.1"/>
    <property type="molecule type" value="Genomic_DNA"/>
</dbReference>
<keyword evidence="5" id="KW-0418">Kinase</keyword>
<name>A0AA89ABL9_9ASTE</name>
<dbReference type="PANTHER" id="PTHR24349">
    <property type="entry name" value="SERINE/THREONINE-PROTEIN KINASE"/>
    <property type="match status" value="1"/>
</dbReference>
<evidence type="ECO:0000256" key="3">
    <source>
        <dbReference type="ARBA" id="ARBA00022679"/>
    </source>
</evidence>